<dbReference type="Proteomes" id="UP000249794">
    <property type="component" value="Unassembled WGS sequence"/>
</dbReference>
<accession>A0A2W4WNR1</accession>
<comment type="caution">
    <text evidence="2">The sequence shown here is derived from an EMBL/GenBank/DDBJ whole genome shotgun (WGS) entry which is preliminary data.</text>
</comment>
<sequence length="89" mass="10778">ITLCRGIGLSRYHTRMLSFAPWKRPLVLVPYALNDLRKILRHLLRYRWQTFTDTVAASELMLYTASLVSPLYSWYRMGRRQWMKRMKVK</sequence>
<keyword evidence="1" id="KW-1133">Transmembrane helix</keyword>
<dbReference type="AlphaFoldDB" id="A0A2W4WNR1"/>
<feature type="non-terminal residue" evidence="2">
    <location>
        <position position="1"/>
    </location>
</feature>
<gene>
    <name evidence="2" type="ORF">DCF15_21835</name>
</gene>
<protein>
    <submittedName>
        <fullName evidence="2">Glycosyl transferase</fullName>
    </submittedName>
</protein>
<feature type="transmembrane region" description="Helical" evidence="1">
    <location>
        <begin position="55"/>
        <end position="75"/>
    </location>
</feature>
<name>A0A2W4WNR1_9CYAN</name>
<organism evidence="2 3">
    <name type="scientific">Phormidesmis priestleyi</name>
    <dbReference type="NCBI Taxonomy" id="268141"/>
    <lineage>
        <taxon>Bacteria</taxon>
        <taxon>Bacillati</taxon>
        <taxon>Cyanobacteriota</taxon>
        <taxon>Cyanophyceae</taxon>
        <taxon>Leptolyngbyales</taxon>
        <taxon>Leptolyngbyaceae</taxon>
        <taxon>Phormidesmis</taxon>
    </lineage>
</organism>
<keyword evidence="1" id="KW-0472">Membrane</keyword>
<proteinExistence type="predicted"/>
<evidence type="ECO:0000256" key="1">
    <source>
        <dbReference type="SAM" id="Phobius"/>
    </source>
</evidence>
<evidence type="ECO:0000313" key="3">
    <source>
        <dbReference type="Proteomes" id="UP000249794"/>
    </source>
</evidence>
<dbReference type="EMBL" id="QBMP01000371">
    <property type="protein sequence ID" value="PZO44827.1"/>
    <property type="molecule type" value="Genomic_DNA"/>
</dbReference>
<dbReference type="GO" id="GO:0016740">
    <property type="term" value="F:transferase activity"/>
    <property type="evidence" value="ECO:0007669"/>
    <property type="project" value="UniProtKB-KW"/>
</dbReference>
<keyword evidence="2" id="KW-0808">Transferase</keyword>
<keyword evidence="1" id="KW-0812">Transmembrane</keyword>
<evidence type="ECO:0000313" key="2">
    <source>
        <dbReference type="EMBL" id="PZO44827.1"/>
    </source>
</evidence>
<reference evidence="3" key="1">
    <citation type="submission" date="2018-04" db="EMBL/GenBank/DDBJ databases">
        <authorList>
            <person name="Cornet L."/>
        </authorList>
    </citation>
    <scope>NUCLEOTIDE SEQUENCE [LARGE SCALE GENOMIC DNA]</scope>
</reference>
<reference evidence="2 3" key="2">
    <citation type="submission" date="2018-06" db="EMBL/GenBank/DDBJ databases">
        <title>Metagenomic assembly of (sub)arctic Cyanobacteria and their associated microbiome from non-axenic cultures.</title>
        <authorList>
            <person name="Baurain D."/>
        </authorList>
    </citation>
    <scope>NUCLEOTIDE SEQUENCE [LARGE SCALE GENOMIC DNA]</scope>
    <source>
        <strain evidence="2">ULC027bin1</strain>
    </source>
</reference>